<accession>A0ABU1IQJ6</accession>
<dbReference type="Proteomes" id="UP001185012">
    <property type="component" value="Unassembled WGS sequence"/>
</dbReference>
<keyword evidence="1" id="KW-1133">Transmembrane helix</keyword>
<keyword evidence="1" id="KW-0472">Membrane</keyword>
<reference evidence="2 3" key="1">
    <citation type="submission" date="2023-07" db="EMBL/GenBank/DDBJ databases">
        <title>Genomic Encyclopedia of Type Strains, Phase IV (KMG-IV): sequencing the most valuable type-strain genomes for metagenomic binning, comparative biology and taxonomic classification.</title>
        <authorList>
            <person name="Goeker M."/>
        </authorList>
    </citation>
    <scope>NUCLEOTIDE SEQUENCE [LARGE SCALE GENOMIC DNA]</scope>
    <source>
        <strain evidence="2 3">DSM 45903</strain>
    </source>
</reference>
<dbReference type="EMBL" id="JAVDQG010000007">
    <property type="protein sequence ID" value="MDR6227060.1"/>
    <property type="molecule type" value="Genomic_DNA"/>
</dbReference>
<evidence type="ECO:0000313" key="2">
    <source>
        <dbReference type="EMBL" id="MDR6227060.1"/>
    </source>
</evidence>
<keyword evidence="1" id="KW-0812">Transmembrane</keyword>
<keyword evidence="3" id="KW-1185">Reference proteome</keyword>
<evidence type="ECO:0000256" key="1">
    <source>
        <dbReference type="SAM" id="Phobius"/>
    </source>
</evidence>
<dbReference type="RefSeq" id="WP_309867813.1">
    <property type="nucleotide sequence ID" value="NZ_JAVDQG010000007.1"/>
</dbReference>
<gene>
    <name evidence="2" type="ORF">JOE21_003072</name>
</gene>
<proteinExistence type="predicted"/>
<sequence>MKRKHLGIMFVVFAVIYTLVEVAEGGFFNFFIPLALIGSGLMLVRGEKRNERIFGKKE</sequence>
<feature type="transmembrane region" description="Helical" evidence="1">
    <location>
        <begin position="26"/>
        <end position="44"/>
    </location>
</feature>
<protein>
    <submittedName>
        <fullName evidence="2">Uncharacterized protein</fullName>
    </submittedName>
</protein>
<comment type="caution">
    <text evidence="2">The sequence shown here is derived from an EMBL/GenBank/DDBJ whole genome shotgun (WGS) entry which is preliminary data.</text>
</comment>
<feature type="transmembrane region" description="Helical" evidence="1">
    <location>
        <begin position="5"/>
        <end position="20"/>
    </location>
</feature>
<organism evidence="2 3">
    <name type="scientific">Desmospora profundinema</name>
    <dbReference type="NCBI Taxonomy" id="1571184"/>
    <lineage>
        <taxon>Bacteria</taxon>
        <taxon>Bacillati</taxon>
        <taxon>Bacillota</taxon>
        <taxon>Bacilli</taxon>
        <taxon>Bacillales</taxon>
        <taxon>Thermoactinomycetaceae</taxon>
        <taxon>Desmospora</taxon>
    </lineage>
</organism>
<evidence type="ECO:0000313" key="3">
    <source>
        <dbReference type="Proteomes" id="UP001185012"/>
    </source>
</evidence>
<name>A0ABU1IQJ6_9BACL</name>